<proteinExistence type="predicted"/>
<dbReference type="SUPFAM" id="SSF159245">
    <property type="entry name" value="AttH-like"/>
    <property type="match status" value="1"/>
</dbReference>
<evidence type="ECO:0008006" key="5">
    <source>
        <dbReference type="Google" id="ProtNLM"/>
    </source>
</evidence>
<gene>
    <name evidence="3" type="ORF">NBH00_13310</name>
</gene>
<dbReference type="InterPro" id="IPR055492">
    <property type="entry name" value="DUF7064"/>
</dbReference>
<reference evidence="3 4" key="1">
    <citation type="submission" date="2022-06" db="EMBL/GenBank/DDBJ databases">
        <title>Paraconexibacter antarcticus.</title>
        <authorList>
            <person name="Kim C.S."/>
        </authorList>
    </citation>
    <scope>NUCLEOTIDE SEQUENCE [LARGE SCALE GENOMIC DNA]</scope>
    <source>
        <strain evidence="3 4">02-257</strain>
    </source>
</reference>
<keyword evidence="4" id="KW-1185">Reference proteome</keyword>
<dbReference type="Pfam" id="PF23213">
    <property type="entry name" value="DUF7065"/>
    <property type="match status" value="1"/>
</dbReference>
<protein>
    <recommendedName>
        <fullName evidence="5">Hydroxyneurosporene synthase (CrtC)</fullName>
    </recommendedName>
</protein>
<evidence type="ECO:0000313" key="3">
    <source>
        <dbReference type="EMBL" id="UTI62340.1"/>
    </source>
</evidence>
<feature type="domain" description="DUF7064" evidence="1">
    <location>
        <begin position="176"/>
        <end position="293"/>
    </location>
</feature>
<dbReference type="EMBL" id="CP098502">
    <property type="protein sequence ID" value="UTI62340.1"/>
    <property type="molecule type" value="Genomic_DNA"/>
</dbReference>
<dbReference type="InterPro" id="IPR055493">
    <property type="entry name" value="DUF7065"/>
</dbReference>
<organism evidence="3 4">
    <name type="scientific">Paraconexibacter antarcticus</name>
    <dbReference type="NCBI Taxonomy" id="2949664"/>
    <lineage>
        <taxon>Bacteria</taxon>
        <taxon>Bacillati</taxon>
        <taxon>Actinomycetota</taxon>
        <taxon>Thermoleophilia</taxon>
        <taxon>Solirubrobacterales</taxon>
        <taxon>Paraconexibacteraceae</taxon>
        <taxon>Paraconexibacter</taxon>
    </lineage>
</organism>
<dbReference type="RefSeq" id="WP_254569078.1">
    <property type="nucleotide sequence ID" value="NZ_CP098502.1"/>
</dbReference>
<evidence type="ECO:0000313" key="4">
    <source>
        <dbReference type="Proteomes" id="UP001056035"/>
    </source>
</evidence>
<sequence length="305" mass="33834">MSTTTTALQPADDLRHRVPEGAKGRDSYFWNVILPEEQLGLQVYVWIDGKGVAGRQVAVWGPGAEPLAFEAVYDVPLGSGADIDDVDVAGLQIRQPEPLQSAVLRYRSDAVNLDYAFEARHPAFNYGLNEHGSPPWMAIERYEQLGRVTGRVEVAGRTIELDRLGHRDHSWGRRNWRAPQHWKWIVASTPSGRALNLFRWIVQGEIGTNGYVLRDGVPVGIADAKTHARYDADGTQRSLEATITTEDGEQTELVMERYGVVEIPVGGGTVLWEAACRVTIDGEDGAGQFEAQWARDYVDRLVAAR</sequence>
<accession>A0ABY5DNM1</accession>
<evidence type="ECO:0000259" key="2">
    <source>
        <dbReference type="Pfam" id="PF23213"/>
    </source>
</evidence>
<evidence type="ECO:0000259" key="1">
    <source>
        <dbReference type="Pfam" id="PF23212"/>
    </source>
</evidence>
<name>A0ABY5DNM1_9ACTN</name>
<dbReference type="Proteomes" id="UP001056035">
    <property type="component" value="Chromosome"/>
</dbReference>
<feature type="domain" description="DUF7065" evidence="2">
    <location>
        <begin position="110"/>
        <end position="174"/>
    </location>
</feature>
<dbReference type="Pfam" id="PF23212">
    <property type="entry name" value="DUF7064"/>
    <property type="match status" value="1"/>
</dbReference>